<evidence type="ECO:0000256" key="1">
    <source>
        <dbReference type="SAM" id="MobiDB-lite"/>
    </source>
</evidence>
<evidence type="ECO:0000313" key="4">
    <source>
        <dbReference type="Proteomes" id="UP000059188"/>
    </source>
</evidence>
<evidence type="ECO:0000259" key="2">
    <source>
        <dbReference type="PROSITE" id="PS50011"/>
    </source>
</evidence>
<dbReference type="SUPFAM" id="SSF56112">
    <property type="entry name" value="Protein kinase-like (PK-like)"/>
    <property type="match status" value="2"/>
</dbReference>
<dbReference type="EMBL" id="LN679146">
    <property type="protein sequence ID" value="CEL60426.1"/>
    <property type="molecule type" value="Genomic_DNA"/>
</dbReference>
<reference evidence="3 4" key="1">
    <citation type="submission" date="2014-11" db="EMBL/GenBank/DDBJ databases">
        <authorList>
            <person name="Wibberg Daniel"/>
        </authorList>
    </citation>
    <scope>NUCLEOTIDE SEQUENCE [LARGE SCALE GENOMIC DNA]</scope>
    <source>
        <strain evidence="3">Rhizoctonia solani AG1-IB 7/3/14</strain>
    </source>
</reference>
<gene>
    <name evidence="3" type="ORF">RSOLAG1IB_09632</name>
</gene>
<dbReference type="InterPro" id="IPR008271">
    <property type="entry name" value="Ser/Thr_kinase_AS"/>
</dbReference>
<dbReference type="OrthoDB" id="346907at2759"/>
<feature type="region of interest" description="Disordered" evidence="1">
    <location>
        <begin position="290"/>
        <end position="356"/>
    </location>
</feature>
<sequence>MKKRISREIIPWNAVTHPNILPFYGLYWADGPDDLPAMVYPYCKGGNCSEFLINNPGVDRMGIVRQVADGLHYLHSFKPPIAHGDIKAANILMQDDDTPLIADFGLSRVVMEFSTGLTTSSSKGSYRWMAPELFGGVGNHVLVLITAASDVWAFGCLCLEILLGVLPWASRSDAAIMLAVVKDRLSPPLPSSTDASLGHIMRHCWMYEAAQRPSMLQLVDALLNVDPERLHLSPCTLSSTTTFSDSPPTIVNSGSDSFTQTFSDSSLISLGSRYSTRTKTPVAVIHSDPLLSSWQTPPPHQRDTPVSSTGATPYLEMMSFTPSDTSSSGPVSRDERSLSPPMLGPGPLRPSRSIRETRVTIAQRKFEKIKNVTTAPTVEVLQKDQYVPKLKAFEGVQRDLQSNSSSQATHENIPELNQPEASAQHPHPVPRDEKQHGSRKHRQKNTKLRVNVPTDWDLIRAKANCIIFHPLTQLVANIISNKSPTLLTFNHGDIPGPIFTVNSFLAYGMTDGCIGLVFRHNGGRAALKLPAAFGRNASVVDLSISGNYLACITNGGGAIVWNIPDTYSREPGISLTPLLQVPPCGLRRVKWNGQGKIALLSTSEVCLFDIYETQSAFGGLVVPWKDLVQFAQRYSVSSFLVSFEFHAKDATLTTISVDSILSVWSMETQRTIWQGKILGDGDPSSIHIIENGVIIGRNRGCTIQLLAHHSTDVLSTITFQSAHTHSRAAGIGQQMYAHLCYDARLHTMWIANSERSSLIAVRVSMDLGDLDPDSGEVLGTFEKFAEFPTPVSINGMLAFPDRNVQGSSLAVVTTVSQETRVDLLDINQPIFESSLRVLHTEATSSVISENINGVSTYIEPEKLQNNIDQSKLHQYFESQHQSIPNSGTLTESTTPGTSTSLLMDIAYPKEMSTDDMFECLTFHGCPDLTNLMNPGAFSKGFVVAGGFGDIWKGRLYDETAVAIKVWRFRTINEDAGKDLKRAMREIYNWSKLEHKNIHKLLGVIVFEGRLGMVSKWMEKGNLQNYLHKNKDVDRYPLCIQLAQGVEYLHNNNMIHGDLKAINVLVSSDDTLKLTDFDHSIMAECTLQFSETTRIGGGTLRWMHQS</sequence>
<dbReference type="PANTHER" id="PTHR44329:SF261">
    <property type="entry name" value="ZINC FINGER CONTAINING PROTEIN KINASE-RELATED"/>
    <property type="match status" value="1"/>
</dbReference>
<feature type="compositionally biased region" description="Polar residues" evidence="1">
    <location>
        <begin position="399"/>
        <end position="410"/>
    </location>
</feature>
<feature type="region of interest" description="Disordered" evidence="1">
    <location>
        <begin position="398"/>
        <end position="446"/>
    </location>
</feature>
<dbReference type="PROSITE" id="PS50011">
    <property type="entry name" value="PROTEIN_KINASE_DOM"/>
    <property type="match status" value="2"/>
</dbReference>
<feature type="compositionally biased region" description="Basic residues" evidence="1">
    <location>
        <begin position="437"/>
        <end position="446"/>
    </location>
</feature>
<dbReference type="STRING" id="1108050.A0A0B7FQZ9"/>
<dbReference type="SMART" id="SM00220">
    <property type="entry name" value="S_TKc"/>
    <property type="match status" value="1"/>
</dbReference>
<protein>
    <recommendedName>
        <fullName evidence="2">Protein kinase domain-containing protein</fullName>
    </recommendedName>
</protein>
<dbReference type="PANTHER" id="PTHR44329">
    <property type="entry name" value="SERINE/THREONINE-PROTEIN KINASE TNNI3K-RELATED"/>
    <property type="match status" value="1"/>
</dbReference>
<dbReference type="AlphaFoldDB" id="A0A0B7FQZ9"/>
<proteinExistence type="predicted"/>
<dbReference type="GO" id="GO:0005524">
    <property type="term" value="F:ATP binding"/>
    <property type="evidence" value="ECO:0007669"/>
    <property type="project" value="InterPro"/>
</dbReference>
<keyword evidence="4" id="KW-1185">Reference proteome</keyword>
<dbReference type="InterPro" id="IPR011009">
    <property type="entry name" value="Kinase-like_dom_sf"/>
</dbReference>
<evidence type="ECO:0000313" key="3">
    <source>
        <dbReference type="EMBL" id="CEL60426.1"/>
    </source>
</evidence>
<dbReference type="InterPro" id="IPR051681">
    <property type="entry name" value="Ser/Thr_Kinases-Pseudokinases"/>
</dbReference>
<accession>A0A0B7FQZ9</accession>
<name>A0A0B7FQZ9_THACB</name>
<dbReference type="Gene3D" id="1.10.510.10">
    <property type="entry name" value="Transferase(Phosphotransferase) domain 1"/>
    <property type="match status" value="2"/>
</dbReference>
<dbReference type="Gene3D" id="2.130.10.10">
    <property type="entry name" value="YVTN repeat-like/Quinoprotein amine dehydrogenase"/>
    <property type="match status" value="1"/>
</dbReference>
<feature type="domain" description="Protein kinase" evidence="2">
    <location>
        <begin position="936"/>
        <end position="1105"/>
    </location>
</feature>
<dbReference type="InterPro" id="IPR015943">
    <property type="entry name" value="WD40/YVTN_repeat-like_dom_sf"/>
</dbReference>
<organism evidence="3 4">
    <name type="scientific">Thanatephorus cucumeris (strain AG1-IB / isolate 7/3/14)</name>
    <name type="common">Lettuce bottom rot fungus</name>
    <name type="synonym">Rhizoctonia solani</name>
    <dbReference type="NCBI Taxonomy" id="1108050"/>
    <lineage>
        <taxon>Eukaryota</taxon>
        <taxon>Fungi</taxon>
        <taxon>Dikarya</taxon>
        <taxon>Basidiomycota</taxon>
        <taxon>Agaricomycotina</taxon>
        <taxon>Agaricomycetes</taxon>
        <taxon>Cantharellales</taxon>
        <taxon>Ceratobasidiaceae</taxon>
        <taxon>Rhizoctonia</taxon>
        <taxon>Rhizoctonia solani AG-1</taxon>
    </lineage>
</organism>
<dbReference type="PROSITE" id="PS00108">
    <property type="entry name" value="PROTEIN_KINASE_ST"/>
    <property type="match status" value="2"/>
</dbReference>
<feature type="compositionally biased region" description="Polar residues" evidence="1">
    <location>
        <begin position="320"/>
        <end position="330"/>
    </location>
</feature>
<dbReference type="SUPFAM" id="SSF69322">
    <property type="entry name" value="Tricorn protease domain 2"/>
    <property type="match status" value="1"/>
</dbReference>
<dbReference type="InterPro" id="IPR001245">
    <property type="entry name" value="Ser-Thr/Tyr_kinase_cat_dom"/>
</dbReference>
<dbReference type="Proteomes" id="UP000059188">
    <property type="component" value="Unassembled WGS sequence"/>
</dbReference>
<feature type="domain" description="Protein kinase" evidence="2">
    <location>
        <begin position="1"/>
        <end position="223"/>
    </location>
</feature>
<dbReference type="Pfam" id="PF07714">
    <property type="entry name" value="PK_Tyr_Ser-Thr"/>
    <property type="match status" value="2"/>
</dbReference>
<dbReference type="InterPro" id="IPR000719">
    <property type="entry name" value="Prot_kinase_dom"/>
</dbReference>
<dbReference type="GO" id="GO:0004674">
    <property type="term" value="F:protein serine/threonine kinase activity"/>
    <property type="evidence" value="ECO:0007669"/>
    <property type="project" value="TreeGrafter"/>
</dbReference>